<protein>
    <submittedName>
        <fullName evidence="9">Undecaprenyl-diphosphatase</fullName>
        <ecNumber evidence="9">3.6.1.27</ecNumber>
    </submittedName>
</protein>
<dbReference type="Pfam" id="PF09335">
    <property type="entry name" value="VTT_dom"/>
    <property type="match status" value="1"/>
</dbReference>
<dbReference type="InterPro" id="IPR032816">
    <property type="entry name" value="VTT_dom"/>
</dbReference>
<comment type="similarity">
    <text evidence="2 7">Belongs to the DedA family.</text>
</comment>
<evidence type="ECO:0000259" key="8">
    <source>
        <dbReference type="Pfam" id="PF09335"/>
    </source>
</evidence>
<reference evidence="9 10" key="1">
    <citation type="submission" date="2020-08" db="EMBL/GenBank/DDBJ databases">
        <title>Sequencing the genomes of 1000 actinobacteria strains.</title>
        <authorList>
            <person name="Klenk H.-P."/>
        </authorList>
    </citation>
    <scope>NUCLEOTIDE SEQUENCE [LARGE SCALE GENOMIC DNA]</scope>
    <source>
        <strain evidence="9 10">DSM 11053</strain>
    </source>
</reference>
<keyword evidence="4 7" id="KW-0812">Transmembrane</keyword>
<feature type="transmembrane region" description="Helical" evidence="7">
    <location>
        <begin position="178"/>
        <end position="197"/>
    </location>
</feature>
<dbReference type="EMBL" id="JACHZG010000001">
    <property type="protein sequence ID" value="MBB3325227.1"/>
    <property type="molecule type" value="Genomic_DNA"/>
</dbReference>
<dbReference type="GO" id="GO:0005886">
    <property type="term" value="C:plasma membrane"/>
    <property type="evidence" value="ECO:0007669"/>
    <property type="project" value="UniProtKB-SubCell"/>
</dbReference>
<keyword evidence="9" id="KW-0378">Hydrolase</keyword>
<evidence type="ECO:0000313" key="9">
    <source>
        <dbReference type="EMBL" id="MBB3325227.1"/>
    </source>
</evidence>
<keyword evidence="10" id="KW-1185">Reference proteome</keyword>
<comment type="caution">
    <text evidence="7">Lacks conserved residue(s) required for the propagation of feature annotation.</text>
</comment>
<name>A0A7W5JRZ0_9ACTN</name>
<dbReference type="InterPro" id="IPR032818">
    <property type="entry name" value="DedA-like"/>
</dbReference>
<comment type="caution">
    <text evidence="9">The sequence shown here is derived from an EMBL/GenBank/DDBJ whole genome shotgun (WGS) entry which is preliminary data.</text>
</comment>
<dbReference type="Proteomes" id="UP000565572">
    <property type="component" value="Unassembled WGS sequence"/>
</dbReference>
<dbReference type="RefSeq" id="WP_183335965.1">
    <property type="nucleotide sequence ID" value="NZ_JACHZG010000001.1"/>
</dbReference>
<dbReference type="EC" id="3.6.1.27" evidence="9"/>
<organism evidence="9 10">
    <name type="scientific">Microlunatus antarcticus</name>
    <dbReference type="NCBI Taxonomy" id="53388"/>
    <lineage>
        <taxon>Bacteria</taxon>
        <taxon>Bacillati</taxon>
        <taxon>Actinomycetota</taxon>
        <taxon>Actinomycetes</taxon>
        <taxon>Propionibacteriales</taxon>
        <taxon>Propionibacteriaceae</taxon>
        <taxon>Microlunatus</taxon>
    </lineage>
</organism>
<comment type="subcellular location">
    <subcellularLocation>
        <location evidence="1 7">Cell membrane</location>
        <topology evidence="1 7">Multi-pass membrane protein</topology>
    </subcellularLocation>
</comment>
<sequence length="204" mass="21023">MTQLVAWLLALPPALVLVAALVLPAVEASALVGLVVPGETAVFVAGVVAHGGRLPLAAVIAAAAVGAVVGDQIGYRLGRRWGPGLVGRLPVRLRGRAEQVTGFVARRGRWAVLLGRWTALLRALVPGVAGASGMAKRDFLVFNVLGGVTWAVAIASLGYGAGAAYASVLTRVNHASEIAVGVVVVLVVAWVLVRRVLRRRGAEL</sequence>
<evidence type="ECO:0000256" key="6">
    <source>
        <dbReference type="ARBA" id="ARBA00023136"/>
    </source>
</evidence>
<dbReference type="PANTHER" id="PTHR30353">
    <property type="entry name" value="INNER MEMBRANE PROTEIN DEDA-RELATED"/>
    <property type="match status" value="1"/>
</dbReference>
<keyword evidence="3 7" id="KW-1003">Cell membrane</keyword>
<evidence type="ECO:0000256" key="2">
    <source>
        <dbReference type="ARBA" id="ARBA00010792"/>
    </source>
</evidence>
<dbReference type="AlphaFoldDB" id="A0A7W5JRZ0"/>
<keyword evidence="6 7" id="KW-0472">Membrane</keyword>
<feature type="transmembrane region" description="Helical" evidence="7">
    <location>
        <begin position="140"/>
        <end position="166"/>
    </location>
</feature>
<evidence type="ECO:0000256" key="1">
    <source>
        <dbReference type="ARBA" id="ARBA00004651"/>
    </source>
</evidence>
<evidence type="ECO:0000313" key="10">
    <source>
        <dbReference type="Proteomes" id="UP000565572"/>
    </source>
</evidence>
<evidence type="ECO:0000256" key="3">
    <source>
        <dbReference type="ARBA" id="ARBA00022475"/>
    </source>
</evidence>
<dbReference type="PANTHER" id="PTHR30353:SF0">
    <property type="entry name" value="TRANSMEMBRANE PROTEIN"/>
    <property type="match status" value="1"/>
</dbReference>
<evidence type="ECO:0000256" key="7">
    <source>
        <dbReference type="RuleBase" id="RU367016"/>
    </source>
</evidence>
<keyword evidence="5 7" id="KW-1133">Transmembrane helix</keyword>
<evidence type="ECO:0000256" key="4">
    <source>
        <dbReference type="ARBA" id="ARBA00022692"/>
    </source>
</evidence>
<proteinExistence type="inferred from homology"/>
<evidence type="ECO:0000256" key="5">
    <source>
        <dbReference type="ARBA" id="ARBA00022989"/>
    </source>
</evidence>
<accession>A0A7W5JRZ0</accession>
<feature type="transmembrane region" description="Helical" evidence="7">
    <location>
        <begin position="52"/>
        <end position="70"/>
    </location>
</feature>
<gene>
    <name evidence="9" type="ORF">FHX39_000171</name>
</gene>
<feature type="domain" description="VTT" evidence="8">
    <location>
        <begin position="36"/>
        <end position="159"/>
    </location>
</feature>
<dbReference type="GO" id="GO:0050380">
    <property type="term" value="F:undecaprenyl-diphosphatase activity"/>
    <property type="evidence" value="ECO:0007669"/>
    <property type="project" value="UniProtKB-EC"/>
</dbReference>